<organism evidence="2 3">
    <name type="scientific">Candidatus Shapirobacteria bacterium CG03_land_8_20_14_0_80_40_19</name>
    <dbReference type="NCBI Taxonomy" id="1974880"/>
    <lineage>
        <taxon>Bacteria</taxon>
        <taxon>Candidatus Shapironibacteriota</taxon>
    </lineage>
</organism>
<accession>A0A2M7BBL6</accession>
<dbReference type="InterPro" id="IPR007712">
    <property type="entry name" value="RelE/ParE_toxin"/>
</dbReference>
<protein>
    <recommendedName>
        <fullName evidence="4">Type II toxin-antitoxin system RelE/ParE family toxin</fullName>
    </recommendedName>
</protein>
<dbReference type="Gene3D" id="3.30.2310.20">
    <property type="entry name" value="RelE-like"/>
    <property type="match status" value="1"/>
</dbReference>
<dbReference type="Proteomes" id="UP000230399">
    <property type="component" value="Unassembled WGS sequence"/>
</dbReference>
<sequence length="83" mass="9903">MFQVRLSNRAKKELRRLDKRYYSKVSAFIDLLEENPFLGEKMAGEFKSSYRIKIPPLRIIYTPDFKNKIIWIKAIGFRGGIYK</sequence>
<dbReference type="Pfam" id="PF05016">
    <property type="entry name" value="ParE_toxin"/>
    <property type="match status" value="1"/>
</dbReference>
<dbReference type="InterPro" id="IPR035093">
    <property type="entry name" value="RelE/ParE_toxin_dom_sf"/>
</dbReference>
<evidence type="ECO:0000256" key="1">
    <source>
        <dbReference type="ARBA" id="ARBA00022649"/>
    </source>
</evidence>
<gene>
    <name evidence="2" type="ORF">COS55_03365</name>
</gene>
<evidence type="ECO:0000313" key="2">
    <source>
        <dbReference type="EMBL" id="PIV00489.1"/>
    </source>
</evidence>
<keyword evidence="1" id="KW-1277">Toxin-antitoxin system</keyword>
<dbReference type="AlphaFoldDB" id="A0A2M7BBL6"/>
<comment type="caution">
    <text evidence="2">The sequence shown here is derived from an EMBL/GenBank/DDBJ whole genome shotgun (WGS) entry which is preliminary data.</text>
</comment>
<dbReference type="SUPFAM" id="SSF143011">
    <property type="entry name" value="RelE-like"/>
    <property type="match status" value="1"/>
</dbReference>
<name>A0A2M7BBL6_9BACT</name>
<evidence type="ECO:0000313" key="3">
    <source>
        <dbReference type="Proteomes" id="UP000230399"/>
    </source>
</evidence>
<dbReference type="EMBL" id="PEVD01000054">
    <property type="protein sequence ID" value="PIV00489.1"/>
    <property type="molecule type" value="Genomic_DNA"/>
</dbReference>
<reference evidence="3" key="1">
    <citation type="submission" date="2017-09" db="EMBL/GenBank/DDBJ databases">
        <title>Depth-based differentiation of microbial function through sediment-hosted aquifers and enrichment of novel symbionts in the deep terrestrial subsurface.</title>
        <authorList>
            <person name="Probst A.J."/>
            <person name="Ladd B."/>
            <person name="Jarett J.K."/>
            <person name="Geller-Mcgrath D.E."/>
            <person name="Sieber C.M.K."/>
            <person name="Emerson J.B."/>
            <person name="Anantharaman K."/>
            <person name="Thomas B.C."/>
            <person name="Malmstrom R."/>
            <person name="Stieglmeier M."/>
            <person name="Klingl A."/>
            <person name="Woyke T."/>
            <person name="Ryan C.M."/>
            <person name="Banfield J.F."/>
        </authorList>
    </citation>
    <scope>NUCLEOTIDE SEQUENCE [LARGE SCALE GENOMIC DNA]</scope>
</reference>
<evidence type="ECO:0008006" key="4">
    <source>
        <dbReference type="Google" id="ProtNLM"/>
    </source>
</evidence>
<proteinExistence type="predicted"/>